<accession>A0A0K0VLN5</accession>
<proteinExistence type="predicted"/>
<organism evidence="1">
    <name type="scientific">Metopaulias depressus WSSV-like virus</name>
    <dbReference type="NCBI Taxonomy" id="1675544"/>
    <lineage>
        <taxon>Viruses</taxon>
        <taxon>Viruses incertae sedis</taxon>
        <taxon>Naldaviricetes</taxon>
        <taxon>Nimaviridae</taxon>
        <taxon>Whispovirus</taxon>
    </lineage>
</organism>
<sequence length="90" mass="10207">MDDSTFLAKVVETQQNAAVHCPPAVRTNMVYKEQQHPEKGGRRELAVYLLSVNSELMKQASSFYMPSVPVIWNANCDIWKFVSCTNTARK</sequence>
<name>A0A0K0VLN5_9VIRU</name>
<dbReference type="EMBL" id="KR820242">
    <property type="protein sequence ID" value="AKS10627.1"/>
    <property type="molecule type" value="Genomic_DNA"/>
</dbReference>
<protein>
    <submittedName>
        <fullName evidence="1">Wsv324-like protein</fullName>
    </submittedName>
</protein>
<evidence type="ECO:0000313" key="1">
    <source>
        <dbReference type="EMBL" id="AKS10627.1"/>
    </source>
</evidence>
<reference evidence="1" key="1">
    <citation type="journal article" date="2015" name="BMC Evol. Biol.">
        <title>Characterization of fossilized relatives of the White Spot Syndrome Virus in genomes of decapod crustaceans.</title>
        <authorList>
            <person name="Rozenberg A."/>
            <person name="Brand P."/>
            <person name="Rivera N."/>
            <person name="Leese F."/>
            <person name="Schubart C.D."/>
        </authorList>
    </citation>
    <scope>NUCLEOTIDE SEQUENCE</scope>
    <source>
        <strain evidence="1">747*9</strain>
    </source>
</reference>